<dbReference type="GO" id="GO:0003984">
    <property type="term" value="F:acetolactate synthase activity"/>
    <property type="evidence" value="ECO:0007669"/>
    <property type="project" value="UniProtKB-UniRule"/>
</dbReference>
<accession>A0A2A6RJ61</accession>
<evidence type="ECO:0000256" key="8">
    <source>
        <dbReference type="RuleBase" id="RU368092"/>
    </source>
</evidence>
<dbReference type="Pfam" id="PF10369">
    <property type="entry name" value="ALS_ss_C"/>
    <property type="match status" value="1"/>
</dbReference>
<dbReference type="InterPro" id="IPR027271">
    <property type="entry name" value="Acetolactate_synth/TF_NikR_C"/>
</dbReference>
<name>A0A2A6RJ61_9CHLR</name>
<dbReference type="InterPro" id="IPR039557">
    <property type="entry name" value="AHAS_ACT"/>
</dbReference>
<dbReference type="PANTHER" id="PTHR30239:SF0">
    <property type="entry name" value="ACETOLACTATE SYNTHASE SMALL SUBUNIT 1, CHLOROPLASTIC"/>
    <property type="match status" value="1"/>
</dbReference>
<dbReference type="InterPro" id="IPR019455">
    <property type="entry name" value="Acetolactate_synth_ssu_C"/>
</dbReference>
<reference evidence="11" key="1">
    <citation type="submission" date="2017-08" db="EMBL/GenBank/DDBJ databases">
        <authorList>
            <person name="Grouzdev D.S."/>
            <person name="Gaisin V.A."/>
            <person name="Rysina M.S."/>
            <person name="Gorlenko V.M."/>
        </authorList>
    </citation>
    <scope>NUCLEOTIDE SEQUENCE [LARGE SCALE GENOMIC DNA]</scope>
    <source>
        <strain evidence="11">Kir15-3F</strain>
    </source>
</reference>
<dbReference type="GO" id="GO:0009097">
    <property type="term" value="P:isoleucine biosynthetic process"/>
    <property type="evidence" value="ECO:0007669"/>
    <property type="project" value="UniProtKB-UniRule"/>
</dbReference>
<dbReference type="InterPro" id="IPR045865">
    <property type="entry name" value="ACT-like_dom_sf"/>
</dbReference>
<evidence type="ECO:0000256" key="5">
    <source>
        <dbReference type="ARBA" id="ARBA00022605"/>
    </source>
</evidence>
<keyword evidence="5 8" id="KW-0028">Amino-acid biosynthesis</keyword>
<dbReference type="SUPFAM" id="SSF55021">
    <property type="entry name" value="ACT-like"/>
    <property type="match status" value="2"/>
</dbReference>
<evidence type="ECO:0000313" key="11">
    <source>
        <dbReference type="Proteomes" id="UP000220527"/>
    </source>
</evidence>
<evidence type="ECO:0000259" key="9">
    <source>
        <dbReference type="PROSITE" id="PS51671"/>
    </source>
</evidence>
<dbReference type="GO" id="GO:0009099">
    <property type="term" value="P:L-valine biosynthetic process"/>
    <property type="evidence" value="ECO:0007669"/>
    <property type="project" value="UniProtKB-UniRule"/>
</dbReference>
<dbReference type="Pfam" id="PF22629">
    <property type="entry name" value="ACT_AHAS_ss"/>
    <property type="match status" value="1"/>
</dbReference>
<dbReference type="AlphaFoldDB" id="A0A2A6RJ61"/>
<dbReference type="EC" id="2.2.1.6" evidence="8"/>
<dbReference type="EMBL" id="NQWI01000048">
    <property type="protein sequence ID" value="PDW02898.1"/>
    <property type="molecule type" value="Genomic_DNA"/>
</dbReference>
<dbReference type="UniPathway" id="UPA00049">
    <property type="reaction ID" value="UER00059"/>
</dbReference>
<comment type="subunit">
    <text evidence="4 8">Dimer of large and small chains.</text>
</comment>
<dbReference type="Proteomes" id="UP000220527">
    <property type="component" value="Unassembled WGS sequence"/>
</dbReference>
<dbReference type="InterPro" id="IPR004789">
    <property type="entry name" value="Acetalactate_synth_ssu"/>
</dbReference>
<evidence type="ECO:0000256" key="7">
    <source>
        <dbReference type="ARBA" id="ARBA00048670"/>
    </source>
</evidence>
<gene>
    <name evidence="10" type="ORF">CJ255_11580</name>
</gene>
<dbReference type="FunFam" id="3.30.70.1150:FF:000001">
    <property type="entry name" value="Acetolactate synthase small subunit"/>
    <property type="match status" value="1"/>
</dbReference>
<dbReference type="UniPathway" id="UPA00047">
    <property type="reaction ID" value="UER00055"/>
</dbReference>
<evidence type="ECO:0000256" key="4">
    <source>
        <dbReference type="ARBA" id="ARBA00011744"/>
    </source>
</evidence>
<evidence type="ECO:0000256" key="3">
    <source>
        <dbReference type="ARBA" id="ARBA00006341"/>
    </source>
</evidence>
<dbReference type="GO" id="GO:1990610">
    <property type="term" value="F:acetolactate synthase regulator activity"/>
    <property type="evidence" value="ECO:0007669"/>
    <property type="project" value="UniProtKB-UniRule"/>
</dbReference>
<dbReference type="RefSeq" id="WP_097644262.1">
    <property type="nucleotide sequence ID" value="NZ_NQWI01000048.1"/>
</dbReference>
<dbReference type="Gene3D" id="3.30.70.1150">
    <property type="entry name" value="ACT-like. Chain A, domain 2"/>
    <property type="match status" value="1"/>
</dbReference>
<dbReference type="InterPro" id="IPR054480">
    <property type="entry name" value="AHAS_small-like_ACT"/>
</dbReference>
<comment type="pathway">
    <text evidence="1 8">Amino-acid biosynthesis; L-isoleucine biosynthesis; L-isoleucine from 2-oxobutanoate: step 1/4.</text>
</comment>
<dbReference type="CDD" id="cd04878">
    <property type="entry name" value="ACT_AHAS"/>
    <property type="match status" value="1"/>
</dbReference>
<dbReference type="NCBIfam" id="TIGR00119">
    <property type="entry name" value="acolac_sm"/>
    <property type="match status" value="1"/>
</dbReference>
<dbReference type="PROSITE" id="PS51671">
    <property type="entry name" value="ACT"/>
    <property type="match status" value="1"/>
</dbReference>
<dbReference type="OrthoDB" id="9787365at2"/>
<dbReference type="PANTHER" id="PTHR30239">
    <property type="entry name" value="ACETOLACTATE SYNTHASE SMALL SUBUNIT"/>
    <property type="match status" value="1"/>
</dbReference>
<comment type="similarity">
    <text evidence="3 8">Belongs to the acetolactate synthase small subunit family.</text>
</comment>
<dbReference type="FunFam" id="3.30.70.260:FF:000001">
    <property type="entry name" value="Acetolactate synthase, small subunit"/>
    <property type="match status" value="1"/>
</dbReference>
<keyword evidence="11" id="KW-1185">Reference proteome</keyword>
<keyword evidence="6 8" id="KW-0100">Branched-chain amino acid biosynthesis</keyword>
<comment type="catalytic activity">
    <reaction evidence="7 8">
        <text>2 pyruvate + H(+) = (2S)-2-acetolactate + CO2</text>
        <dbReference type="Rhea" id="RHEA:25249"/>
        <dbReference type="ChEBI" id="CHEBI:15361"/>
        <dbReference type="ChEBI" id="CHEBI:15378"/>
        <dbReference type="ChEBI" id="CHEBI:16526"/>
        <dbReference type="ChEBI" id="CHEBI:58476"/>
        <dbReference type="EC" id="2.2.1.6"/>
    </reaction>
</comment>
<keyword evidence="8" id="KW-0808">Transferase</keyword>
<dbReference type="GO" id="GO:0005829">
    <property type="term" value="C:cytosol"/>
    <property type="evidence" value="ECO:0007669"/>
    <property type="project" value="TreeGrafter"/>
</dbReference>
<evidence type="ECO:0000256" key="1">
    <source>
        <dbReference type="ARBA" id="ARBA00004974"/>
    </source>
</evidence>
<protein>
    <recommendedName>
        <fullName evidence="8">Acetolactate synthase small subunit</fullName>
        <shortName evidence="8">AHAS</shortName>
        <shortName evidence="8">ALS</shortName>
        <ecNumber evidence="8">2.2.1.6</ecNumber>
    </recommendedName>
    <alternativeName>
        <fullName evidence="8">Acetohydroxy-acid synthase small subunit</fullName>
    </alternativeName>
</protein>
<evidence type="ECO:0000256" key="6">
    <source>
        <dbReference type="ARBA" id="ARBA00023304"/>
    </source>
</evidence>
<dbReference type="NCBIfam" id="NF008864">
    <property type="entry name" value="PRK11895.1"/>
    <property type="match status" value="1"/>
</dbReference>
<comment type="caution">
    <text evidence="10">The sequence shown here is derived from an EMBL/GenBank/DDBJ whole genome shotgun (WGS) entry which is preliminary data.</text>
</comment>
<evidence type="ECO:0000313" key="10">
    <source>
        <dbReference type="EMBL" id="PDW02898.1"/>
    </source>
</evidence>
<organism evidence="10 11">
    <name type="scientific">Candidatus Viridilinea mediisalina</name>
    <dbReference type="NCBI Taxonomy" id="2024553"/>
    <lineage>
        <taxon>Bacteria</taxon>
        <taxon>Bacillati</taxon>
        <taxon>Chloroflexota</taxon>
        <taxon>Chloroflexia</taxon>
        <taxon>Chloroflexales</taxon>
        <taxon>Chloroflexineae</taxon>
        <taxon>Oscillochloridaceae</taxon>
        <taxon>Candidatus Viridilinea</taxon>
    </lineage>
</organism>
<proteinExistence type="inferred from homology"/>
<comment type="pathway">
    <text evidence="2 8">Amino-acid biosynthesis; L-valine biosynthesis; L-valine from pyruvate: step 1/4.</text>
</comment>
<dbReference type="Gene3D" id="3.30.70.260">
    <property type="match status" value="1"/>
</dbReference>
<feature type="domain" description="ACT" evidence="9">
    <location>
        <begin position="5"/>
        <end position="77"/>
    </location>
</feature>
<sequence>MKKHTIVALVQDQPGVLSRVIGLIRRRGYNIESLAVGHSEQPSISRLTIVVESTQVEQVVKQLYRLIEVIKVSDVTDDPTVEREMVLLKLHAPISVRHEIVAMCGVFDAKIVDVGSSTMIIEMSGTPSKVQNFIDTIRSYGIKEMMRTGRIAMVRGSRGHNADQYVESGNGATAPVAN</sequence>
<evidence type="ECO:0000256" key="2">
    <source>
        <dbReference type="ARBA" id="ARBA00005025"/>
    </source>
</evidence>
<dbReference type="InterPro" id="IPR002912">
    <property type="entry name" value="ACT_dom"/>
</dbReference>
<comment type="function">
    <text evidence="8">Catalyzes the conversion of 2 pyruvate molecules into acetolactate in the first common step of the biosynthetic pathway of the branched-amino acids such as leucine, isoleucine, and valine.</text>
</comment>